<evidence type="ECO:0000313" key="3">
    <source>
        <dbReference type="Proteomes" id="UP000886998"/>
    </source>
</evidence>
<feature type="region of interest" description="Disordered" evidence="1">
    <location>
        <begin position="38"/>
        <end position="67"/>
    </location>
</feature>
<name>A0A8X6Y3F3_9ARAC</name>
<protein>
    <submittedName>
        <fullName evidence="2">Uncharacterized protein</fullName>
    </submittedName>
</protein>
<reference evidence="2" key="1">
    <citation type="submission" date="2020-08" db="EMBL/GenBank/DDBJ databases">
        <title>Multicomponent nature underlies the extraordinary mechanical properties of spider dragline silk.</title>
        <authorList>
            <person name="Kono N."/>
            <person name="Nakamura H."/>
            <person name="Mori M."/>
            <person name="Yoshida Y."/>
            <person name="Ohtoshi R."/>
            <person name="Malay A.D."/>
            <person name="Moran D.A.P."/>
            <person name="Tomita M."/>
            <person name="Numata K."/>
            <person name="Arakawa K."/>
        </authorList>
    </citation>
    <scope>NUCLEOTIDE SEQUENCE</scope>
</reference>
<organism evidence="2 3">
    <name type="scientific">Trichonephila inaurata madagascariensis</name>
    <dbReference type="NCBI Taxonomy" id="2747483"/>
    <lineage>
        <taxon>Eukaryota</taxon>
        <taxon>Metazoa</taxon>
        <taxon>Ecdysozoa</taxon>
        <taxon>Arthropoda</taxon>
        <taxon>Chelicerata</taxon>
        <taxon>Arachnida</taxon>
        <taxon>Araneae</taxon>
        <taxon>Araneomorphae</taxon>
        <taxon>Entelegynae</taxon>
        <taxon>Araneoidea</taxon>
        <taxon>Nephilidae</taxon>
        <taxon>Trichonephila</taxon>
        <taxon>Trichonephila inaurata</taxon>
    </lineage>
</organism>
<dbReference type="AlphaFoldDB" id="A0A8X6Y3F3"/>
<keyword evidence="3" id="KW-1185">Reference proteome</keyword>
<accession>A0A8X6Y3F3</accession>
<evidence type="ECO:0000313" key="2">
    <source>
        <dbReference type="EMBL" id="GFY64179.1"/>
    </source>
</evidence>
<comment type="caution">
    <text evidence="2">The sequence shown here is derived from an EMBL/GenBank/DDBJ whole genome shotgun (WGS) entry which is preliminary data.</text>
</comment>
<feature type="region of interest" description="Disordered" evidence="1">
    <location>
        <begin position="1"/>
        <end position="25"/>
    </location>
</feature>
<evidence type="ECO:0000256" key="1">
    <source>
        <dbReference type="SAM" id="MobiDB-lite"/>
    </source>
</evidence>
<feature type="compositionally biased region" description="Polar residues" evidence="1">
    <location>
        <begin position="38"/>
        <end position="55"/>
    </location>
</feature>
<dbReference type="EMBL" id="BMAV01015121">
    <property type="protein sequence ID" value="GFY64179.1"/>
    <property type="molecule type" value="Genomic_DNA"/>
</dbReference>
<proteinExistence type="predicted"/>
<sequence length="81" mass="9069">MLQKLSETSLQHLDTAQQTSVPFDVGMQSSNQVKKVSQMQNGNSCGQRISLSDSRANLGKTVKDNEEEQRITPTIVYQTFH</sequence>
<gene>
    <name evidence="2" type="ORF">TNIN_416301</name>
</gene>
<dbReference type="Proteomes" id="UP000886998">
    <property type="component" value="Unassembled WGS sequence"/>
</dbReference>